<evidence type="ECO:0000259" key="2">
    <source>
        <dbReference type="Pfam" id="PF02057"/>
    </source>
</evidence>
<dbReference type="EMBL" id="MK545201">
    <property type="protein sequence ID" value="QFF91248.1"/>
    <property type="molecule type" value="mRNA"/>
</dbReference>
<dbReference type="InterPro" id="IPR017853">
    <property type="entry name" value="GH"/>
</dbReference>
<feature type="domain" description="Glycosyl hydrolase family 59 catalytic" evidence="2">
    <location>
        <begin position="42"/>
        <end position="136"/>
    </location>
</feature>
<dbReference type="PANTHER" id="PTHR15172">
    <property type="entry name" value="GALACTOCEREBROSIDASE"/>
    <property type="match status" value="1"/>
</dbReference>
<feature type="signal peptide" evidence="1">
    <location>
        <begin position="1"/>
        <end position="29"/>
    </location>
</feature>
<dbReference type="Gene3D" id="3.20.20.80">
    <property type="entry name" value="Glycosidases"/>
    <property type="match status" value="1"/>
</dbReference>
<dbReference type="InterPro" id="IPR049161">
    <property type="entry name" value="GH59_cat"/>
</dbReference>
<protein>
    <submittedName>
        <fullName evidence="3">Galactosylceramidase 2 isoform 2</fullName>
    </submittedName>
</protein>
<organism evidence="3">
    <name type="scientific">Potamotrygon motoro</name>
    <name type="common">Ocellate river stingray</name>
    <name type="synonym">Taeniura motoro</name>
    <dbReference type="NCBI Taxonomy" id="86373"/>
    <lineage>
        <taxon>Eukaryota</taxon>
        <taxon>Metazoa</taxon>
        <taxon>Chordata</taxon>
        <taxon>Craniata</taxon>
        <taxon>Vertebrata</taxon>
        <taxon>Chondrichthyes</taxon>
        <taxon>Elasmobranchii</taxon>
        <taxon>Batoidea</taxon>
        <taxon>Myliobatiformes</taxon>
        <taxon>Potamotrygonidae</taxon>
        <taxon>Potamotrygon</taxon>
    </lineage>
</organism>
<gene>
    <name evidence="3" type="primary">GALC</name>
</gene>
<dbReference type="GO" id="GO:0006683">
    <property type="term" value="P:galactosylceramide catabolic process"/>
    <property type="evidence" value="ECO:0007669"/>
    <property type="project" value="InterPro"/>
</dbReference>
<dbReference type="Pfam" id="PF02057">
    <property type="entry name" value="Glyco_hydro_59"/>
    <property type="match status" value="1"/>
</dbReference>
<evidence type="ECO:0000256" key="1">
    <source>
        <dbReference type="SAM" id="SignalP"/>
    </source>
</evidence>
<accession>A0A5J6SDD9</accession>
<dbReference type="PRINTS" id="PR00850">
    <property type="entry name" value="GLHYDRLASE59"/>
</dbReference>
<sequence length="137" mass="14888">MAGPARISAAGLSLLCCAVLLLPTPGAAAYVLDDRAGLGPEFDGIGGLSGGGATSRLLVNYQEPYRSQILDYLFKPNFGASLHILKVEIGGDAQTTDGTEPSHMHYEDDANYFRGYEWWLMKEAKKRNPNIKLIDLE</sequence>
<dbReference type="GO" id="GO:0004336">
    <property type="term" value="F:galactosylceramidase activity"/>
    <property type="evidence" value="ECO:0007669"/>
    <property type="project" value="InterPro"/>
</dbReference>
<name>A0A5J6SDD9_POTMO</name>
<keyword evidence="1" id="KW-0732">Signal</keyword>
<dbReference type="GO" id="GO:0016020">
    <property type="term" value="C:membrane"/>
    <property type="evidence" value="ECO:0007669"/>
    <property type="project" value="GOC"/>
</dbReference>
<reference evidence="3" key="1">
    <citation type="submission" date="2019-02" db="EMBL/GenBank/DDBJ databases">
        <authorList>
            <person name="Vechtova P."/>
            <person name="Dzyuba B."/>
            <person name="Dzyuba V."/>
            <person name="Silveira A.N."/>
            <person name="Silveira R.V."/>
            <person name="Fussy Z."/>
            <person name="Grubhoffer L."/>
            <person name="Rodina M."/>
            <person name="Sterba J."/>
        </authorList>
    </citation>
    <scope>NUCLEOTIDE SEQUENCE</scope>
</reference>
<dbReference type="InterPro" id="IPR001286">
    <property type="entry name" value="Glyco_hydro_59"/>
</dbReference>
<dbReference type="AlphaFoldDB" id="A0A5J6SDD9"/>
<evidence type="ECO:0000313" key="3">
    <source>
        <dbReference type="EMBL" id="QFF91248.1"/>
    </source>
</evidence>
<dbReference type="GO" id="GO:0005764">
    <property type="term" value="C:lysosome"/>
    <property type="evidence" value="ECO:0007669"/>
    <property type="project" value="TreeGrafter"/>
</dbReference>
<dbReference type="SUPFAM" id="SSF51445">
    <property type="entry name" value="(Trans)glycosidases"/>
    <property type="match status" value="1"/>
</dbReference>
<dbReference type="PANTHER" id="PTHR15172:SF1">
    <property type="entry name" value="GALACTOCEREBROSIDASE"/>
    <property type="match status" value="1"/>
</dbReference>
<feature type="chain" id="PRO_5023849205" evidence="1">
    <location>
        <begin position="30"/>
        <end position="137"/>
    </location>
</feature>
<proteinExistence type="evidence at transcript level"/>